<keyword evidence="3" id="KW-1185">Reference proteome</keyword>
<proteinExistence type="predicted"/>
<name>A0A2N8KVC6_9BURK</name>
<evidence type="ECO:0000313" key="3">
    <source>
        <dbReference type="Proteomes" id="UP000235916"/>
    </source>
</evidence>
<accession>A0A2N8KVC6</accession>
<dbReference type="AlphaFoldDB" id="A0A2N8KVC6"/>
<comment type="caution">
    <text evidence="2">The sequence shown here is derived from an EMBL/GenBank/DDBJ whole genome shotgun (WGS) entry which is preliminary data.</text>
</comment>
<sequence>MVERHEASDAVGMELPKPDMQHFATAHRVQPSQATAAQPARPDPGISAELSHCGLDGLEVSESSFDVWAAAFAQLTLGGPKR</sequence>
<evidence type="ECO:0000256" key="1">
    <source>
        <dbReference type="SAM" id="MobiDB-lite"/>
    </source>
</evidence>
<dbReference type="Proteomes" id="UP000235916">
    <property type="component" value="Unassembled WGS sequence"/>
</dbReference>
<feature type="region of interest" description="Disordered" evidence="1">
    <location>
        <begin position="26"/>
        <end position="48"/>
    </location>
</feature>
<evidence type="ECO:0000313" key="2">
    <source>
        <dbReference type="EMBL" id="PND37391.1"/>
    </source>
</evidence>
<dbReference type="EMBL" id="POSP01000003">
    <property type="protein sequence ID" value="PND37391.1"/>
    <property type="molecule type" value="Genomic_DNA"/>
</dbReference>
<protein>
    <submittedName>
        <fullName evidence="2">Uncharacterized protein</fullName>
    </submittedName>
</protein>
<gene>
    <name evidence="2" type="ORF">C1O66_07515</name>
</gene>
<organism evidence="2 3">
    <name type="scientific">Kinneretia aquatilis</name>
    <dbReference type="NCBI Taxonomy" id="2070761"/>
    <lineage>
        <taxon>Bacteria</taxon>
        <taxon>Pseudomonadati</taxon>
        <taxon>Pseudomonadota</taxon>
        <taxon>Betaproteobacteria</taxon>
        <taxon>Burkholderiales</taxon>
        <taxon>Sphaerotilaceae</taxon>
        <taxon>Roseateles</taxon>
    </lineage>
</organism>
<reference evidence="2 3" key="1">
    <citation type="submission" date="2018-01" db="EMBL/GenBank/DDBJ databases">
        <title>Draft genome sequence of Paucibacter aquatile CR182 isolated from freshwater of the Nakdong River.</title>
        <authorList>
            <person name="Choi A."/>
            <person name="Chung E.J."/>
        </authorList>
    </citation>
    <scope>NUCLEOTIDE SEQUENCE [LARGE SCALE GENOMIC DNA]</scope>
    <source>
        <strain evidence="2 3">CR182</strain>
    </source>
</reference>